<dbReference type="InterPro" id="IPR008969">
    <property type="entry name" value="CarboxyPept-like_regulatory"/>
</dbReference>
<evidence type="ECO:0000259" key="14">
    <source>
        <dbReference type="Pfam" id="PF07715"/>
    </source>
</evidence>
<dbReference type="Gene3D" id="2.40.170.20">
    <property type="entry name" value="TonB-dependent receptor, beta-barrel domain"/>
    <property type="match status" value="1"/>
</dbReference>
<feature type="chain" id="PRO_5007887682" evidence="12">
    <location>
        <begin position="21"/>
        <end position="922"/>
    </location>
</feature>
<accession>A0A167HM10</accession>
<reference evidence="15 16" key="1">
    <citation type="submission" date="2016-02" db="EMBL/GenBank/DDBJ databases">
        <title>Ulvibacter sp. LPB0005, isolated from Thais luteostoma.</title>
        <authorList>
            <person name="Shin S.-K."/>
            <person name="Yi H."/>
        </authorList>
    </citation>
    <scope>NUCLEOTIDE SEQUENCE [LARGE SCALE GENOMIC DNA]</scope>
    <source>
        <strain evidence="15 16">LPB0005</strain>
    </source>
</reference>
<evidence type="ECO:0000313" key="15">
    <source>
        <dbReference type="EMBL" id="OAB78755.1"/>
    </source>
</evidence>
<evidence type="ECO:0000256" key="1">
    <source>
        <dbReference type="ARBA" id="ARBA00004571"/>
    </source>
</evidence>
<dbReference type="GO" id="GO:0015344">
    <property type="term" value="F:siderophore uptake transmembrane transporter activity"/>
    <property type="evidence" value="ECO:0007669"/>
    <property type="project" value="TreeGrafter"/>
</dbReference>
<dbReference type="EMBL" id="LRXL01000037">
    <property type="protein sequence ID" value="OAB78755.1"/>
    <property type="molecule type" value="Genomic_DNA"/>
</dbReference>
<evidence type="ECO:0000256" key="3">
    <source>
        <dbReference type="ARBA" id="ARBA00022452"/>
    </source>
</evidence>
<dbReference type="InterPro" id="IPR000531">
    <property type="entry name" value="Beta-barrel_TonB"/>
</dbReference>
<dbReference type="STRING" id="1763537.ULVI_09235"/>
<evidence type="ECO:0000256" key="2">
    <source>
        <dbReference type="ARBA" id="ARBA00022448"/>
    </source>
</evidence>
<keyword evidence="16" id="KW-1185">Reference proteome</keyword>
<proteinExistence type="inferred from homology"/>
<evidence type="ECO:0000256" key="5">
    <source>
        <dbReference type="ARBA" id="ARBA00022729"/>
    </source>
</evidence>
<keyword evidence="2 10" id="KW-0813">Transport</keyword>
<dbReference type="PROSITE" id="PS52016">
    <property type="entry name" value="TONB_DEPENDENT_REC_3"/>
    <property type="match status" value="1"/>
</dbReference>
<dbReference type="OrthoDB" id="9803050at2"/>
<dbReference type="Pfam" id="PF13715">
    <property type="entry name" value="CarbopepD_reg_2"/>
    <property type="match status" value="1"/>
</dbReference>
<dbReference type="Pfam" id="PF00593">
    <property type="entry name" value="TonB_dep_Rec_b-barrel"/>
    <property type="match status" value="1"/>
</dbReference>
<comment type="subcellular location">
    <subcellularLocation>
        <location evidence="1 10">Cell outer membrane</location>
        <topology evidence="1 10">Multi-pass membrane protein</topology>
    </subcellularLocation>
</comment>
<comment type="similarity">
    <text evidence="10 11">Belongs to the TonB-dependent receptor family.</text>
</comment>
<dbReference type="Pfam" id="PF07715">
    <property type="entry name" value="Plug"/>
    <property type="match status" value="1"/>
</dbReference>
<keyword evidence="4 10" id="KW-0812">Transmembrane</keyword>
<dbReference type="SUPFAM" id="SSF56935">
    <property type="entry name" value="Porins"/>
    <property type="match status" value="1"/>
</dbReference>
<keyword evidence="9 10" id="KW-0998">Cell outer membrane</keyword>
<dbReference type="InterPro" id="IPR039426">
    <property type="entry name" value="TonB-dep_rcpt-like"/>
</dbReference>
<sequence length="922" mass="103916">MLKNYFFLLFLLIANFAVFSQEDPKVSIRPGTTEVLEVINQIENQTSFKFYYVAEWFEDQKVNDVYTNVAISELLESLFNETLINYYQLTDNKIVLTRNNYIYDTLPQGFYPETTTKDSVIPKSSTIVAPVFYKEQTTRQQQNVETVRIGKEDRTTSNKQFTVAGRITDFNSGSPLANVALVVIGKNIGGVTNEDGYYELELPTGANLIEARLLGLSTVRKRVLLYNSGILNFKMSESLESLGEVYLEANSNKNVKEVIAGAEVIDVEEIKNIPLVLGERDILKVATTLPGITTAGEGAAGYNVRGGKTDQNLILLDDAVIYNPAHFFGIFSGINPFTSGSVNIFKGNIPAEYGGRLSSVFDIKTKDANTEKIAVEASVGPVTSNVVVELPVIKEKSGVLVGARTTYSNWILRSLDEPELQNSKASFFDGIAKYNHKFDDKNTIKASGYFSRDAFSLTSDSVYSYTNRLLSLRWDHTFNEKNKASFILANSRYQFNIEYDDNAVDDFKINYSNTETEFKAKLQYLMNDVHKFDYGLSAKLYTIRPGEIQPLGNESIITPIEIPQEKAMEGALFFSDEYTVNEKLLVNAGLRYSFYAALGEGVQRIYNSNTPKSTATLQEVEQFGSNEIIKTYGGAEARISARYLLRPDLSLKASYSNTLQYIHTLSTNTTVSPTDTYKLSDKNIEPQRANQYSLGLFKNLEDNTYEISVEGYFKRSKNILDYKVGAELLLNEQLETEVLQGDGRSYGVEFLVRKTKGKLNGWLGYSYSKSLIKLDGNFLEEKVNNGEYFPANYDKPHDVSIVANYKLTKRFSLSANFVYQTGRPVTFPVGTYELGGADYVLYSDRNAFRIPDYYRLDLSLNIEGDHRLQKLAHSFWNISVYNVLGRNNPYSVYFVTEGGEIKAFQNSIFSIPVPTITYNFKF</sequence>
<keyword evidence="7 10" id="KW-0472">Membrane</keyword>
<comment type="caution">
    <text evidence="15">The sequence shown here is derived from an EMBL/GenBank/DDBJ whole genome shotgun (WGS) entry which is preliminary data.</text>
</comment>
<feature type="signal peptide" evidence="12">
    <location>
        <begin position="1"/>
        <end position="20"/>
    </location>
</feature>
<dbReference type="GO" id="GO:0009279">
    <property type="term" value="C:cell outer membrane"/>
    <property type="evidence" value="ECO:0007669"/>
    <property type="project" value="UniProtKB-SubCell"/>
</dbReference>
<evidence type="ECO:0000256" key="9">
    <source>
        <dbReference type="ARBA" id="ARBA00023237"/>
    </source>
</evidence>
<dbReference type="AlphaFoldDB" id="A0A167HM10"/>
<gene>
    <name evidence="15" type="ORF">ULVI_09235</name>
</gene>
<keyword evidence="5 12" id="KW-0732">Signal</keyword>
<evidence type="ECO:0000313" key="16">
    <source>
        <dbReference type="Proteomes" id="UP000077013"/>
    </source>
</evidence>
<dbReference type="GO" id="GO:0044718">
    <property type="term" value="P:siderophore transmembrane transport"/>
    <property type="evidence" value="ECO:0007669"/>
    <property type="project" value="TreeGrafter"/>
</dbReference>
<evidence type="ECO:0000256" key="10">
    <source>
        <dbReference type="PROSITE-ProRule" id="PRU01360"/>
    </source>
</evidence>
<evidence type="ECO:0000256" key="7">
    <source>
        <dbReference type="ARBA" id="ARBA00023136"/>
    </source>
</evidence>
<dbReference type="InterPro" id="IPR012910">
    <property type="entry name" value="Plug_dom"/>
</dbReference>
<dbReference type="PANTHER" id="PTHR30069">
    <property type="entry name" value="TONB-DEPENDENT OUTER MEMBRANE RECEPTOR"/>
    <property type="match status" value="1"/>
</dbReference>
<dbReference type="Gene3D" id="2.60.40.1120">
    <property type="entry name" value="Carboxypeptidase-like, regulatory domain"/>
    <property type="match status" value="1"/>
</dbReference>
<evidence type="ECO:0000256" key="11">
    <source>
        <dbReference type="RuleBase" id="RU003357"/>
    </source>
</evidence>
<dbReference type="SUPFAM" id="SSF49464">
    <property type="entry name" value="Carboxypeptidase regulatory domain-like"/>
    <property type="match status" value="1"/>
</dbReference>
<dbReference type="InterPro" id="IPR036942">
    <property type="entry name" value="Beta-barrel_TonB_sf"/>
</dbReference>
<evidence type="ECO:0000259" key="13">
    <source>
        <dbReference type="Pfam" id="PF00593"/>
    </source>
</evidence>
<keyword evidence="6 11" id="KW-0798">TonB box</keyword>
<evidence type="ECO:0000256" key="4">
    <source>
        <dbReference type="ARBA" id="ARBA00022692"/>
    </source>
</evidence>
<evidence type="ECO:0000256" key="6">
    <source>
        <dbReference type="ARBA" id="ARBA00023077"/>
    </source>
</evidence>
<name>A0A167HM10_9FLAO</name>
<dbReference type="Gene3D" id="2.170.130.10">
    <property type="entry name" value="TonB-dependent receptor, plug domain"/>
    <property type="match status" value="1"/>
</dbReference>
<dbReference type="Proteomes" id="UP000077013">
    <property type="component" value="Unassembled WGS sequence"/>
</dbReference>
<keyword evidence="3 10" id="KW-1134">Transmembrane beta strand</keyword>
<protein>
    <submittedName>
        <fullName evidence="15">TonB-dependent receptor</fullName>
    </submittedName>
</protein>
<organism evidence="15 16">
    <name type="scientific">Cochleicola gelatinilyticus</name>
    <dbReference type="NCBI Taxonomy" id="1763537"/>
    <lineage>
        <taxon>Bacteria</taxon>
        <taxon>Pseudomonadati</taxon>
        <taxon>Bacteroidota</taxon>
        <taxon>Flavobacteriia</taxon>
        <taxon>Flavobacteriales</taxon>
        <taxon>Flavobacteriaceae</taxon>
        <taxon>Cochleicola</taxon>
    </lineage>
</organism>
<feature type="domain" description="TonB-dependent receptor-like beta-barrel" evidence="13">
    <location>
        <begin position="436"/>
        <end position="882"/>
    </location>
</feature>
<dbReference type="PANTHER" id="PTHR30069:SF29">
    <property type="entry name" value="HEMOGLOBIN AND HEMOGLOBIN-HAPTOGLOBIN-BINDING PROTEIN 1-RELATED"/>
    <property type="match status" value="1"/>
</dbReference>
<keyword evidence="8 15" id="KW-0675">Receptor</keyword>
<evidence type="ECO:0000256" key="8">
    <source>
        <dbReference type="ARBA" id="ARBA00023170"/>
    </source>
</evidence>
<evidence type="ECO:0000256" key="12">
    <source>
        <dbReference type="SAM" id="SignalP"/>
    </source>
</evidence>
<dbReference type="RefSeq" id="WP_068592063.1">
    <property type="nucleotide sequence ID" value="NZ_LRXL01000037.1"/>
</dbReference>
<feature type="domain" description="TonB-dependent receptor plug" evidence="14">
    <location>
        <begin position="257"/>
        <end position="356"/>
    </location>
</feature>
<dbReference type="InterPro" id="IPR037066">
    <property type="entry name" value="Plug_dom_sf"/>
</dbReference>